<comment type="subcellular location">
    <subcellularLocation>
        <location evidence="1">Membrane</location>
        <topology evidence="1">Lipid-anchor</topology>
    </subcellularLocation>
</comment>
<evidence type="ECO:0000256" key="7">
    <source>
        <dbReference type="SAM" id="SignalP"/>
    </source>
</evidence>
<protein>
    <recommendedName>
        <fullName evidence="6">Lipoprotein</fullName>
    </recommendedName>
</protein>
<dbReference type="PANTHER" id="PTHR30429:SF0">
    <property type="entry name" value="METHIONINE-BINDING LIPOPROTEIN METQ"/>
    <property type="match status" value="1"/>
</dbReference>
<dbReference type="AlphaFoldDB" id="A0A2X3B9T5"/>
<dbReference type="Pfam" id="PF03180">
    <property type="entry name" value="Lipoprotein_9"/>
    <property type="match status" value="1"/>
</dbReference>
<keyword evidence="3" id="KW-0472">Membrane</keyword>
<dbReference type="SUPFAM" id="SSF53850">
    <property type="entry name" value="Periplasmic binding protein-like II"/>
    <property type="match status" value="1"/>
</dbReference>
<reference evidence="8 9" key="1">
    <citation type="submission" date="2018-06" db="EMBL/GenBank/DDBJ databases">
        <authorList>
            <consortium name="Pathogen Informatics"/>
            <person name="Doyle S."/>
        </authorList>
    </citation>
    <scope>NUCLEOTIDE SEQUENCE [LARGE SCALE GENOMIC DNA]</scope>
    <source>
        <strain evidence="8 9">NCTC13102</strain>
    </source>
</reference>
<proteinExistence type="inferred from homology"/>
<sequence length="267" mass="29268">MKTNYKNKIVSLLLGLGSLMSVAYAGNIKVGATPVPAAEILEFAKPLLAKQGVNMTVQSFTDYITPDIALNDKTLDATMHQHKPFLDKINKDRKLNLISIAPIYVVPLGFYSKKYSSLESIPNGATIAIPNDPTNYSRALILLHDNGVITLKDPNNLDSKESDIIKNPKNFVFKTVDAATLPRVLEGVDAAVINANYALQAKMSVKKSFFHENEKSVYTNVLAARPNNHNSQDIQKLKEVLLSKEVADFILKKYNGEILPVGASGAK</sequence>
<evidence type="ECO:0000256" key="6">
    <source>
        <dbReference type="PIRNR" id="PIRNR002854"/>
    </source>
</evidence>
<keyword evidence="4" id="KW-0564">Palmitate</keyword>
<evidence type="ECO:0000313" key="9">
    <source>
        <dbReference type="Proteomes" id="UP000250166"/>
    </source>
</evidence>
<evidence type="ECO:0000256" key="1">
    <source>
        <dbReference type="ARBA" id="ARBA00004635"/>
    </source>
</evidence>
<accession>A0A2X3B9T5</accession>
<name>A0A2X3B9T5_9HELI</name>
<dbReference type="GO" id="GO:0016020">
    <property type="term" value="C:membrane"/>
    <property type="evidence" value="ECO:0007669"/>
    <property type="project" value="UniProtKB-SubCell"/>
</dbReference>
<dbReference type="EMBL" id="UAWL01000006">
    <property type="protein sequence ID" value="SQB98507.1"/>
    <property type="molecule type" value="Genomic_DNA"/>
</dbReference>
<dbReference type="Gene3D" id="3.40.190.10">
    <property type="entry name" value="Periplasmic binding protein-like II"/>
    <property type="match status" value="2"/>
</dbReference>
<evidence type="ECO:0000313" key="8">
    <source>
        <dbReference type="EMBL" id="SQB98507.1"/>
    </source>
</evidence>
<dbReference type="PANTHER" id="PTHR30429">
    <property type="entry name" value="D-METHIONINE-BINDING LIPOPROTEIN METQ"/>
    <property type="match status" value="1"/>
</dbReference>
<keyword evidence="5 6" id="KW-0449">Lipoprotein</keyword>
<dbReference type="RefSeq" id="WP_112058554.1">
    <property type="nucleotide sequence ID" value="NZ_UAWL01000006.1"/>
</dbReference>
<feature type="signal peptide" evidence="7">
    <location>
        <begin position="1"/>
        <end position="25"/>
    </location>
</feature>
<evidence type="ECO:0000256" key="5">
    <source>
        <dbReference type="ARBA" id="ARBA00023288"/>
    </source>
</evidence>
<organism evidence="8 9">
    <name type="scientific">Helicobacter fennelliae</name>
    <dbReference type="NCBI Taxonomy" id="215"/>
    <lineage>
        <taxon>Bacteria</taxon>
        <taxon>Pseudomonadati</taxon>
        <taxon>Campylobacterota</taxon>
        <taxon>Epsilonproteobacteria</taxon>
        <taxon>Campylobacterales</taxon>
        <taxon>Helicobacteraceae</taxon>
        <taxon>Helicobacter</taxon>
    </lineage>
</organism>
<dbReference type="PIRSF" id="PIRSF002854">
    <property type="entry name" value="MetQ"/>
    <property type="match status" value="1"/>
</dbReference>
<keyword evidence="2 7" id="KW-0732">Signal</keyword>
<dbReference type="InterPro" id="IPR004872">
    <property type="entry name" value="Lipoprotein_NlpA"/>
</dbReference>
<dbReference type="Proteomes" id="UP000250166">
    <property type="component" value="Unassembled WGS sequence"/>
</dbReference>
<gene>
    <name evidence="8" type="primary">metQ</name>
    <name evidence="8" type="ORF">NCTC13102_00970</name>
</gene>
<evidence type="ECO:0000256" key="4">
    <source>
        <dbReference type="ARBA" id="ARBA00023139"/>
    </source>
</evidence>
<evidence type="ECO:0000256" key="2">
    <source>
        <dbReference type="ARBA" id="ARBA00022729"/>
    </source>
</evidence>
<feature type="chain" id="PRO_5015867764" description="Lipoprotein" evidence="7">
    <location>
        <begin position="26"/>
        <end position="267"/>
    </location>
</feature>
<comment type="similarity">
    <text evidence="6">Belongs to the nlpA lipoprotein family.</text>
</comment>
<evidence type="ECO:0000256" key="3">
    <source>
        <dbReference type="ARBA" id="ARBA00023136"/>
    </source>
</evidence>